<dbReference type="GO" id="GO:0006412">
    <property type="term" value="P:translation"/>
    <property type="evidence" value="ECO:0007669"/>
    <property type="project" value="InterPro"/>
</dbReference>
<dbReference type="GO" id="GO:0006406">
    <property type="term" value="P:mRNA export from nucleus"/>
    <property type="evidence" value="ECO:0007669"/>
    <property type="project" value="InterPro"/>
</dbReference>
<keyword evidence="10" id="KW-1185">Reference proteome</keyword>
<dbReference type="InterPro" id="IPR038212">
    <property type="entry name" value="TF_EnY2_sf"/>
</dbReference>
<dbReference type="InterPro" id="IPR036838">
    <property type="entry name" value="Ribosomal_uS10_dom_sf"/>
</dbReference>
<dbReference type="AlphaFoldDB" id="A0A8S0VZK9"/>
<dbReference type="InterPro" id="IPR001848">
    <property type="entry name" value="Ribosomal_uS10"/>
</dbReference>
<reference evidence="9 10" key="1">
    <citation type="submission" date="2020-01" db="EMBL/GenBank/DDBJ databases">
        <authorList>
            <person name="Gupta K D."/>
        </authorList>
    </citation>
    <scope>NUCLEOTIDE SEQUENCE [LARGE SCALE GENOMIC DNA]</scope>
</reference>
<comment type="subunit">
    <text evidence="7">Part of the mitochondrial small ribosomal subunit.</text>
</comment>
<protein>
    <recommendedName>
        <fullName evidence="4">Small ribosomal subunit protein uS10m</fullName>
    </recommendedName>
    <alternativeName>
        <fullName evidence="5">37S ribosomal protein S10, mitochondrial</fullName>
    </alternativeName>
</protein>
<evidence type="ECO:0000256" key="3">
    <source>
        <dbReference type="ARBA" id="ARBA00023274"/>
    </source>
</evidence>
<dbReference type="Proteomes" id="UP000467700">
    <property type="component" value="Unassembled WGS sequence"/>
</dbReference>
<comment type="function">
    <text evidence="6">Involved in mitochondrial genome encoded proteins translation. Involved in the binding of tRNA to the ribosomes.</text>
</comment>
<evidence type="ECO:0000256" key="4">
    <source>
        <dbReference type="ARBA" id="ARBA00035261"/>
    </source>
</evidence>
<dbReference type="GO" id="GO:0003735">
    <property type="term" value="F:structural constituent of ribosome"/>
    <property type="evidence" value="ECO:0007669"/>
    <property type="project" value="InterPro"/>
</dbReference>
<dbReference type="HAMAP" id="MF_00508">
    <property type="entry name" value="Ribosomal_uS10"/>
    <property type="match status" value="1"/>
</dbReference>
<dbReference type="OrthoDB" id="366214at2759"/>
<evidence type="ECO:0000256" key="6">
    <source>
        <dbReference type="ARBA" id="ARBA00057689"/>
    </source>
</evidence>
<name>A0A8S0VZK9_CYCAE</name>
<accession>A0A8S0VZK9</accession>
<gene>
    <name evidence="9" type="ORF">AAE3_LOCUS6002</name>
</gene>
<dbReference type="Gene3D" id="1.10.246.140">
    <property type="match status" value="1"/>
</dbReference>
<dbReference type="SMART" id="SM01403">
    <property type="entry name" value="Ribosomal_S10"/>
    <property type="match status" value="1"/>
</dbReference>
<dbReference type="GO" id="GO:1990904">
    <property type="term" value="C:ribonucleoprotein complex"/>
    <property type="evidence" value="ECO:0007669"/>
    <property type="project" value="UniProtKB-KW"/>
</dbReference>
<dbReference type="Pfam" id="PF10163">
    <property type="entry name" value="EnY2"/>
    <property type="match status" value="1"/>
</dbReference>
<dbReference type="GO" id="GO:0005840">
    <property type="term" value="C:ribosome"/>
    <property type="evidence" value="ECO:0007669"/>
    <property type="project" value="UniProtKB-KW"/>
</dbReference>
<keyword evidence="2" id="KW-0689">Ribosomal protein</keyword>
<evidence type="ECO:0000259" key="8">
    <source>
        <dbReference type="SMART" id="SM01403"/>
    </source>
</evidence>
<dbReference type="SUPFAM" id="SSF54999">
    <property type="entry name" value="Ribosomal protein S10"/>
    <property type="match status" value="1"/>
</dbReference>
<comment type="similarity">
    <text evidence="1">Belongs to the universal ribosomal protein uS10 family.</text>
</comment>
<evidence type="ECO:0000256" key="1">
    <source>
        <dbReference type="ARBA" id="ARBA00007102"/>
    </source>
</evidence>
<dbReference type="InterPro" id="IPR027486">
    <property type="entry name" value="Ribosomal_uS10_dom"/>
</dbReference>
<evidence type="ECO:0000256" key="2">
    <source>
        <dbReference type="ARBA" id="ARBA00022980"/>
    </source>
</evidence>
<dbReference type="PANTHER" id="PTHR11700">
    <property type="entry name" value="30S RIBOSOMAL PROTEIN S10 FAMILY MEMBER"/>
    <property type="match status" value="1"/>
</dbReference>
<feature type="domain" description="Small ribosomal subunit protein uS10" evidence="8">
    <location>
        <begin position="237"/>
        <end position="334"/>
    </location>
</feature>
<dbReference type="PRINTS" id="PR00971">
    <property type="entry name" value="RIBOSOMALS10"/>
</dbReference>
<dbReference type="FunFam" id="3.30.70.600:FF:000003">
    <property type="entry name" value="30S ribosomal protein S10"/>
    <property type="match status" value="1"/>
</dbReference>
<dbReference type="GO" id="GO:0005643">
    <property type="term" value="C:nuclear pore"/>
    <property type="evidence" value="ECO:0007669"/>
    <property type="project" value="InterPro"/>
</dbReference>
<dbReference type="EMBL" id="CACVBS010000041">
    <property type="protein sequence ID" value="CAA7263781.1"/>
    <property type="molecule type" value="Genomic_DNA"/>
</dbReference>
<dbReference type="InterPro" id="IPR018783">
    <property type="entry name" value="TF_ENY2"/>
</dbReference>
<comment type="caution">
    <text evidence="9">The sequence shown here is derived from an EMBL/GenBank/DDBJ whole genome shotgun (WGS) entry which is preliminary data.</text>
</comment>
<proteinExistence type="inferred from homology"/>
<sequence>MPAADVNSLYVQVRRRLIESGEWDHIRSVMSAKLNESGWTDEVHHKAKETGRNMEPLSFHALLTDTLARATIPIFLFPTMLRLSLVRATRPIVPKVIRWSRWKSGGPIPSKPESSTSSQQAEELFHGNTLRRLTEMANLQRTEGEVLEQVADLTEVEASDVVPKVAQNEAELFGSESLPNFESLGLRYDPTTLPLRQQLDPFNRPYTEEEYAMTLVHGRSVNAPYFHQRTHDIPVANIHFRSHHIELLNLFTHFATHAASSLGIPCSRVVALPTKRTLWTVLRSPFAHKKSQENFERRVHKRAIKAWDADPEVIERWVRYLRAHALAGVGMRVTTWDRVPLGIGSAVVRSYERHNPAVDAPKRIKQLGKKIVEEEQKAAAKA</sequence>
<evidence type="ECO:0000313" key="9">
    <source>
        <dbReference type="EMBL" id="CAA7263781.1"/>
    </source>
</evidence>
<dbReference type="GO" id="GO:0000124">
    <property type="term" value="C:SAGA complex"/>
    <property type="evidence" value="ECO:0007669"/>
    <property type="project" value="InterPro"/>
</dbReference>
<dbReference type="GO" id="GO:0003713">
    <property type="term" value="F:transcription coactivator activity"/>
    <property type="evidence" value="ECO:0007669"/>
    <property type="project" value="InterPro"/>
</dbReference>
<evidence type="ECO:0000313" key="10">
    <source>
        <dbReference type="Proteomes" id="UP000467700"/>
    </source>
</evidence>
<dbReference type="Pfam" id="PF00338">
    <property type="entry name" value="Ribosomal_S10"/>
    <property type="match status" value="1"/>
</dbReference>
<keyword evidence="3" id="KW-0687">Ribonucleoprotein</keyword>
<evidence type="ECO:0000256" key="7">
    <source>
        <dbReference type="ARBA" id="ARBA00065857"/>
    </source>
</evidence>
<evidence type="ECO:0000256" key="5">
    <source>
        <dbReference type="ARBA" id="ARBA00042916"/>
    </source>
</evidence>
<organism evidence="9 10">
    <name type="scientific">Cyclocybe aegerita</name>
    <name type="common">Black poplar mushroom</name>
    <name type="synonym">Agrocybe aegerita</name>
    <dbReference type="NCBI Taxonomy" id="1973307"/>
    <lineage>
        <taxon>Eukaryota</taxon>
        <taxon>Fungi</taxon>
        <taxon>Dikarya</taxon>
        <taxon>Basidiomycota</taxon>
        <taxon>Agaricomycotina</taxon>
        <taxon>Agaricomycetes</taxon>
        <taxon>Agaricomycetidae</taxon>
        <taxon>Agaricales</taxon>
        <taxon>Agaricineae</taxon>
        <taxon>Bolbitiaceae</taxon>
        <taxon>Cyclocybe</taxon>
    </lineage>
</organism>
<dbReference type="Gene3D" id="3.30.70.600">
    <property type="entry name" value="Ribosomal protein S10 domain"/>
    <property type="match status" value="1"/>
</dbReference>